<dbReference type="Gene3D" id="3.30.390.150">
    <property type="match status" value="1"/>
</dbReference>
<comment type="caution">
    <text evidence="8">The sequence shown here is derived from an EMBL/GenBank/DDBJ whole genome shotgun (WGS) entry which is preliminary data.</text>
</comment>
<organism evidence="8 9">
    <name type="scientific">Nyctibius grandis</name>
    <name type="common">Great potoo</name>
    <dbReference type="NCBI Taxonomy" id="48427"/>
    <lineage>
        <taxon>Eukaryota</taxon>
        <taxon>Metazoa</taxon>
        <taxon>Chordata</taxon>
        <taxon>Craniata</taxon>
        <taxon>Vertebrata</taxon>
        <taxon>Euteleostomi</taxon>
        <taxon>Archelosauria</taxon>
        <taxon>Archosauria</taxon>
        <taxon>Dinosauria</taxon>
        <taxon>Saurischia</taxon>
        <taxon>Theropoda</taxon>
        <taxon>Coelurosauria</taxon>
        <taxon>Aves</taxon>
        <taxon>Neognathae</taxon>
        <taxon>Neoaves</taxon>
        <taxon>Strisores</taxon>
        <taxon>Caprimulgiformes</taxon>
        <taxon>Nyctibiidae</taxon>
        <taxon>Nyctibius</taxon>
    </lineage>
</organism>
<proteinExistence type="predicted"/>
<dbReference type="SMART" id="SM01039">
    <property type="entry name" value="BRICHOS"/>
    <property type="match status" value="1"/>
</dbReference>
<dbReference type="OrthoDB" id="5977941at2759"/>
<feature type="non-terminal residue" evidence="8">
    <location>
        <position position="1"/>
    </location>
</feature>
<evidence type="ECO:0000313" key="9">
    <source>
        <dbReference type="Proteomes" id="UP000567826"/>
    </source>
</evidence>
<evidence type="ECO:0000313" key="8">
    <source>
        <dbReference type="EMBL" id="NXQ84725.1"/>
    </source>
</evidence>
<keyword evidence="3" id="KW-0732">Signal</keyword>
<feature type="non-terminal residue" evidence="8">
    <location>
        <position position="113"/>
    </location>
</feature>
<evidence type="ECO:0000256" key="6">
    <source>
        <dbReference type="ARBA" id="ARBA00079996"/>
    </source>
</evidence>
<dbReference type="EMBL" id="VWYG01010986">
    <property type="protein sequence ID" value="NXQ84725.1"/>
    <property type="molecule type" value="Genomic_DNA"/>
</dbReference>
<accession>A0A7L2GEP4</accession>
<dbReference type="AlphaFoldDB" id="A0A7L2GEP4"/>
<name>A0A7L2GEP4_NYCGR</name>
<dbReference type="InterPro" id="IPR051772">
    <property type="entry name" value="Gastrokine"/>
</dbReference>
<keyword evidence="9" id="KW-1185">Reference proteome</keyword>
<evidence type="ECO:0000256" key="3">
    <source>
        <dbReference type="ARBA" id="ARBA00022729"/>
    </source>
</evidence>
<comment type="subcellular location">
    <subcellularLocation>
        <location evidence="1">Secreted</location>
    </subcellularLocation>
</comment>
<evidence type="ECO:0000256" key="4">
    <source>
        <dbReference type="ARBA" id="ARBA00023157"/>
    </source>
</evidence>
<protein>
    <recommendedName>
        <fullName evidence="5">Gastrokine-2</fullName>
    </recommendedName>
    <alternativeName>
        <fullName evidence="6">Blottin</fullName>
    </alternativeName>
</protein>
<keyword evidence="4" id="KW-1015">Disulfide bond</keyword>
<evidence type="ECO:0000256" key="1">
    <source>
        <dbReference type="ARBA" id="ARBA00004613"/>
    </source>
</evidence>
<gene>
    <name evidence="8" type="primary">Gkn2</name>
    <name evidence="8" type="ORF">NYCGRA_R05804</name>
</gene>
<evidence type="ECO:0000259" key="7">
    <source>
        <dbReference type="PROSITE" id="PS50869"/>
    </source>
</evidence>
<sequence length="113" mass="13141">TMTIDNENNIAEVHVRSGVYSSDSIFDFSRGYVATRLFSRNACYIMKINKGTIPELREIGRVAFERQTMNKVYSPYNVWVQFQSGRSLLGRIRDWFVYGRAIERLCSGLPLYE</sequence>
<evidence type="ECO:0000256" key="2">
    <source>
        <dbReference type="ARBA" id="ARBA00022525"/>
    </source>
</evidence>
<evidence type="ECO:0000256" key="5">
    <source>
        <dbReference type="ARBA" id="ARBA00070177"/>
    </source>
</evidence>
<dbReference type="InterPro" id="IPR007084">
    <property type="entry name" value="BRICHOS_dom"/>
</dbReference>
<feature type="domain" description="BRICHOS" evidence="7">
    <location>
        <begin position="16"/>
        <end position="113"/>
    </location>
</feature>
<dbReference type="PROSITE" id="PS50869">
    <property type="entry name" value="BRICHOS"/>
    <property type="match status" value="1"/>
</dbReference>
<dbReference type="FunFam" id="3.30.390.150:FF:000004">
    <property type="entry name" value="Gastrokine 2"/>
    <property type="match status" value="1"/>
</dbReference>
<reference evidence="8 9" key="1">
    <citation type="submission" date="2019-09" db="EMBL/GenBank/DDBJ databases">
        <title>Bird 10,000 Genomes (B10K) Project - Family phase.</title>
        <authorList>
            <person name="Zhang G."/>
        </authorList>
    </citation>
    <scope>NUCLEOTIDE SEQUENCE [LARGE SCALE GENOMIC DNA]</scope>
    <source>
        <strain evidence="8">B10K-DU-001-56</strain>
        <tissue evidence="8">Muscle</tissue>
    </source>
</reference>
<dbReference type="PANTHER" id="PTHR16483">
    <property type="entry name" value="GASTROKINE 1"/>
    <property type="match status" value="1"/>
</dbReference>
<dbReference type="Pfam" id="PF04089">
    <property type="entry name" value="BRICHOS"/>
    <property type="match status" value="1"/>
</dbReference>
<dbReference type="GO" id="GO:0005576">
    <property type="term" value="C:extracellular region"/>
    <property type="evidence" value="ECO:0007669"/>
    <property type="project" value="UniProtKB-SubCell"/>
</dbReference>
<keyword evidence="2" id="KW-0964">Secreted</keyword>
<dbReference type="Proteomes" id="UP000567826">
    <property type="component" value="Unassembled WGS sequence"/>
</dbReference>